<dbReference type="RefSeq" id="WP_262871814.1">
    <property type="nucleotide sequence ID" value="NZ_CP092363.2"/>
</dbReference>
<dbReference type="EMBL" id="CP092363">
    <property type="protein sequence ID" value="UVY96054.1"/>
    <property type="molecule type" value="Genomic_DNA"/>
</dbReference>
<dbReference type="Proteomes" id="UP001055337">
    <property type="component" value="Plasmid unnamed"/>
</dbReference>
<gene>
    <name evidence="1" type="ORF">MI149_30305</name>
</gene>
<protein>
    <submittedName>
        <fullName evidence="1">Uncharacterized protein</fullName>
    </submittedName>
</protein>
<keyword evidence="2" id="KW-1185">Reference proteome</keyword>
<evidence type="ECO:0000313" key="1">
    <source>
        <dbReference type="EMBL" id="UVY96054.1"/>
    </source>
</evidence>
<evidence type="ECO:0000313" key="2">
    <source>
        <dbReference type="Proteomes" id="UP001055337"/>
    </source>
</evidence>
<organism evidence="1 2">
    <name type="scientific">Mycolicibacterium crocinum</name>
    <dbReference type="NCBI Taxonomy" id="388459"/>
    <lineage>
        <taxon>Bacteria</taxon>
        <taxon>Bacillati</taxon>
        <taxon>Actinomycetota</taxon>
        <taxon>Actinomycetes</taxon>
        <taxon>Mycobacteriales</taxon>
        <taxon>Mycobacteriaceae</taxon>
        <taxon>Mycolicibacterium</taxon>
    </lineage>
</organism>
<reference evidence="1" key="1">
    <citation type="submission" date="2022-08" db="EMBL/GenBank/DDBJ databases">
        <title>Whole genome sequencing of non-tuberculosis mycobacteria type-strains.</title>
        <authorList>
            <person name="Igarashi Y."/>
            <person name="Osugi A."/>
            <person name="Mitarai S."/>
        </authorList>
    </citation>
    <scope>NUCLEOTIDE SEQUENCE</scope>
    <source>
        <strain evidence="1">JCM 16369</strain>
    </source>
</reference>
<keyword evidence="1" id="KW-0614">Plasmid</keyword>
<geneLocation type="plasmid" evidence="1 2">
    <name>unnamed</name>
</geneLocation>
<sequence length="40" mass="4594">MIAASAAKREKIIEDVARSAGPHDDIDYLTDYRNRWTTRS</sequence>
<name>A0ABY5TT35_9MYCO</name>
<proteinExistence type="predicted"/>
<accession>A0ABY5TT35</accession>